<accession>A0AAV5ABQ8</accession>
<keyword evidence="14" id="KW-1185">Reference proteome</keyword>
<evidence type="ECO:0000256" key="7">
    <source>
        <dbReference type="ARBA" id="ARBA00023065"/>
    </source>
</evidence>
<reference evidence="13" key="1">
    <citation type="submission" date="2021-10" db="EMBL/GenBank/DDBJ databases">
        <title>De novo Genome Assembly of Clathrus columnatus (Basidiomycota, Fungi) Using Illumina and Nanopore Sequence Data.</title>
        <authorList>
            <person name="Ogiso-Tanaka E."/>
            <person name="Itagaki H."/>
            <person name="Hosoya T."/>
            <person name="Hosaka K."/>
        </authorList>
    </citation>
    <scope>NUCLEOTIDE SEQUENCE</scope>
    <source>
        <strain evidence="13">MO-923</strain>
    </source>
</reference>
<evidence type="ECO:0000256" key="4">
    <source>
        <dbReference type="ARBA" id="ARBA00022692"/>
    </source>
</evidence>
<comment type="subcellular location">
    <subcellularLocation>
        <location evidence="1">Cell membrane</location>
        <topology evidence="1">Multi-pass membrane protein</topology>
    </subcellularLocation>
</comment>
<keyword evidence="3" id="KW-1003">Cell membrane</keyword>
<evidence type="ECO:0000256" key="6">
    <source>
        <dbReference type="ARBA" id="ARBA00022989"/>
    </source>
</evidence>
<proteinExistence type="predicted"/>
<feature type="coiled-coil region" evidence="10">
    <location>
        <begin position="172"/>
        <end position="202"/>
    </location>
</feature>
<keyword evidence="8 12" id="KW-0472">Membrane</keyword>
<evidence type="ECO:0000256" key="8">
    <source>
        <dbReference type="ARBA" id="ARBA00023136"/>
    </source>
</evidence>
<keyword evidence="6 12" id="KW-1133">Transmembrane helix</keyword>
<dbReference type="InterPro" id="IPR031846">
    <property type="entry name" value="Hvcn1"/>
</dbReference>
<sequence length="213" mass="23882">MSTFNERDPLISSDDVERGEEEEGGSKTKGLRKRVTEKLESKHFRRAIIALIVIDSVLILIDLAYTYLGKNCGHVEEAPAWVEILANVSLGIACAFMLEFLTFAWAFGPTYYSPFSSVLHFIDGFIIVGTFLLEVALKGQERELASLLILFRLIRFAAEAAVGMGELDEEKVEELEHVKAQLAKRTAELTAAREEISRLKLRADERAEIEFDG</sequence>
<dbReference type="GO" id="GO:0030171">
    <property type="term" value="F:voltage-gated proton channel activity"/>
    <property type="evidence" value="ECO:0007669"/>
    <property type="project" value="InterPro"/>
</dbReference>
<organism evidence="13 14">
    <name type="scientific">Clathrus columnatus</name>
    <dbReference type="NCBI Taxonomy" id="1419009"/>
    <lineage>
        <taxon>Eukaryota</taxon>
        <taxon>Fungi</taxon>
        <taxon>Dikarya</taxon>
        <taxon>Basidiomycota</taxon>
        <taxon>Agaricomycotina</taxon>
        <taxon>Agaricomycetes</taxon>
        <taxon>Phallomycetidae</taxon>
        <taxon>Phallales</taxon>
        <taxon>Clathraceae</taxon>
        <taxon>Clathrus</taxon>
    </lineage>
</organism>
<evidence type="ECO:0000256" key="11">
    <source>
        <dbReference type="SAM" id="MobiDB-lite"/>
    </source>
</evidence>
<comment type="caution">
    <text evidence="13">The sequence shown here is derived from an EMBL/GenBank/DDBJ whole genome shotgun (WGS) entry which is preliminary data.</text>
</comment>
<dbReference type="EMBL" id="BPWL01000007">
    <property type="protein sequence ID" value="GJJ12076.1"/>
    <property type="molecule type" value="Genomic_DNA"/>
</dbReference>
<dbReference type="Proteomes" id="UP001050691">
    <property type="component" value="Unassembled WGS sequence"/>
</dbReference>
<keyword evidence="2" id="KW-0813">Transport</keyword>
<dbReference type="Gene3D" id="1.20.120.350">
    <property type="entry name" value="Voltage-gated potassium channels. Chain C"/>
    <property type="match status" value="1"/>
</dbReference>
<evidence type="ECO:0000256" key="3">
    <source>
        <dbReference type="ARBA" id="ARBA00022475"/>
    </source>
</evidence>
<dbReference type="AlphaFoldDB" id="A0AAV5ABQ8"/>
<evidence type="ECO:0000313" key="13">
    <source>
        <dbReference type="EMBL" id="GJJ12076.1"/>
    </source>
</evidence>
<dbReference type="PANTHER" id="PTHR46480">
    <property type="entry name" value="F20B24.22"/>
    <property type="match status" value="1"/>
</dbReference>
<dbReference type="GO" id="GO:0034702">
    <property type="term" value="C:monoatomic ion channel complex"/>
    <property type="evidence" value="ECO:0007669"/>
    <property type="project" value="UniProtKB-KW"/>
</dbReference>
<feature type="transmembrane region" description="Helical" evidence="12">
    <location>
        <begin position="80"/>
        <end position="106"/>
    </location>
</feature>
<evidence type="ECO:0000256" key="1">
    <source>
        <dbReference type="ARBA" id="ARBA00004651"/>
    </source>
</evidence>
<protein>
    <recommendedName>
        <fullName evidence="15">Voltage-gated hydrogen channel 1</fullName>
    </recommendedName>
</protein>
<dbReference type="GO" id="GO:0005886">
    <property type="term" value="C:plasma membrane"/>
    <property type="evidence" value="ECO:0007669"/>
    <property type="project" value="UniProtKB-SubCell"/>
</dbReference>
<feature type="region of interest" description="Disordered" evidence="11">
    <location>
        <begin position="1"/>
        <end position="31"/>
    </location>
</feature>
<feature type="transmembrane region" description="Helical" evidence="12">
    <location>
        <begin position="47"/>
        <end position="68"/>
    </location>
</feature>
<evidence type="ECO:0000256" key="5">
    <source>
        <dbReference type="ARBA" id="ARBA00022882"/>
    </source>
</evidence>
<evidence type="ECO:0000256" key="2">
    <source>
        <dbReference type="ARBA" id="ARBA00022448"/>
    </source>
</evidence>
<keyword evidence="9" id="KW-0407">Ion channel</keyword>
<gene>
    <name evidence="13" type="ORF">Clacol_006317</name>
</gene>
<evidence type="ECO:0000256" key="10">
    <source>
        <dbReference type="SAM" id="Coils"/>
    </source>
</evidence>
<name>A0AAV5ABQ8_9AGAM</name>
<dbReference type="PANTHER" id="PTHR46480:SF1">
    <property type="entry name" value="VOLTAGE-GATED HYDROGEN CHANNEL 1"/>
    <property type="match status" value="1"/>
</dbReference>
<evidence type="ECO:0000256" key="9">
    <source>
        <dbReference type="ARBA" id="ARBA00023303"/>
    </source>
</evidence>
<keyword evidence="5" id="KW-0851">Voltage-gated channel</keyword>
<evidence type="ECO:0000256" key="12">
    <source>
        <dbReference type="SAM" id="Phobius"/>
    </source>
</evidence>
<dbReference type="InterPro" id="IPR027359">
    <property type="entry name" value="Volt_channel_dom_sf"/>
</dbReference>
<evidence type="ECO:0008006" key="15">
    <source>
        <dbReference type="Google" id="ProtNLM"/>
    </source>
</evidence>
<keyword evidence="10" id="KW-0175">Coiled coil</keyword>
<keyword evidence="7" id="KW-0406">Ion transport</keyword>
<feature type="transmembrane region" description="Helical" evidence="12">
    <location>
        <begin position="118"/>
        <end position="137"/>
    </location>
</feature>
<evidence type="ECO:0000313" key="14">
    <source>
        <dbReference type="Proteomes" id="UP001050691"/>
    </source>
</evidence>
<keyword evidence="4 12" id="KW-0812">Transmembrane</keyword>